<dbReference type="AlphaFoldDB" id="A0A5C3LKX3"/>
<keyword evidence="2" id="KW-0472">Membrane</keyword>
<feature type="compositionally biased region" description="Low complexity" evidence="1">
    <location>
        <begin position="619"/>
        <end position="637"/>
    </location>
</feature>
<organism evidence="3 4">
    <name type="scientific">Crucibulum laeve</name>
    <dbReference type="NCBI Taxonomy" id="68775"/>
    <lineage>
        <taxon>Eukaryota</taxon>
        <taxon>Fungi</taxon>
        <taxon>Dikarya</taxon>
        <taxon>Basidiomycota</taxon>
        <taxon>Agaricomycotina</taxon>
        <taxon>Agaricomycetes</taxon>
        <taxon>Agaricomycetidae</taxon>
        <taxon>Agaricales</taxon>
        <taxon>Agaricineae</taxon>
        <taxon>Nidulariaceae</taxon>
        <taxon>Crucibulum</taxon>
    </lineage>
</organism>
<name>A0A5C3LKX3_9AGAR</name>
<keyword evidence="2" id="KW-1133">Transmembrane helix</keyword>
<evidence type="ECO:0000313" key="3">
    <source>
        <dbReference type="EMBL" id="TFK32923.1"/>
    </source>
</evidence>
<feature type="transmembrane region" description="Helical" evidence="2">
    <location>
        <begin position="56"/>
        <end position="79"/>
    </location>
</feature>
<feature type="region of interest" description="Disordered" evidence="1">
    <location>
        <begin position="585"/>
        <end position="607"/>
    </location>
</feature>
<feature type="region of interest" description="Disordered" evidence="1">
    <location>
        <begin position="619"/>
        <end position="642"/>
    </location>
</feature>
<protein>
    <submittedName>
        <fullName evidence="3">Uncharacterized protein</fullName>
    </submittedName>
</protein>
<feature type="compositionally biased region" description="Low complexity" evidence="1">
    <location>
        <begin position="592"/>
        <end position="607"/>
    </location>
</feature>
<gene>
    <name evidence="3" type="ORF">BDQ12DRAFT_691801</name>
</gene>
<evidence type="ECO:0000256" key="2">
    <source>
        <dbReference type="SAM" id="Phobius"/>
    </source>
</evidence>
<keyword evidence="2" id="KW-0812">Transmembrane</keyword>
<dbReference type="Proteomes" id="UP000308652">
    <property type="component" value="Unassembled WGS sequence"/>
</dbReference>
<reference evidence="3 4" key="1">
    <citation type="journal article" date="2019" name="Nat. Ecol. Evol.">
        <title>Megaphylogeny resolves global patterns of mushroom evolution.</title>
        <authorList>
            <person name="Varga T."/>
            <person name="Krizsan K."/>
            <person name="Foldi C."/>
            <person name="Dima B."/>
            <person name="Sanchez-Garcia M."/>
            <person name="Sanchez-Ramirez S."/>
            <person name="Szollosi G.J."/>
            <person name="Szarkandi J.G."/>
            <person name="Papp V."/>
            <person name="Albert L."/>
            <person name="Andreopoulos W."/>
            <person name="Angelini C."/>
            <person name="Antonin V."/>
            <person name="Barry K.W."/>
            <person name="Bougher N.L."/>
            <person name="Buchanan P."/>
            <person name="Buyck B."/>
            <person name="Bense V."/>
            <person name="Catcheside P."/>
            <person name="Chovatia M."/>
            <person name="Cooper J."/>
            <person name="Damon W."/>
            <person name="Desjardin D."/>
            <person name="Finy P."/>
            <person name="Geml J."/>
            <person name="Haridas S."/>
            <person name="Hughes K."/>
            <person name="Justo A."/>
            <person name="Karasinski D."/>
            <person name="Kautmanova I."/>
            <person name="Kiss B."/>
            <person name="Kocsube S."/>
            <person name="Kotiranta H."/>
            <person name="LaButti K.M."/>
            <person name="Lechner B.E."/>
            <person name="Liimatainen K."/>
            <person name="Lipzen A."/>
            <person name="Lukacs Z."/>
            <person name="Mihaltcheva S."/>
            <person name="Morgado L.N."/>
            <person name="Niskanen T."/>
            <person name="Noordeloos M.E."/>
            <person name="Ohm R.A."/>
            <person name="Ortiz-Santana B."/>
            <person name="Ovrebo C."/>
            <person name="Racz N."/>
            <person name="Riley R."/>
            <person name="Savchenko A."/>
            <person name="Shiryaev A."/>
            <person name="Soop K."/>
            <person name="Spirin V."/>
            <person name="Szebenyi C."/>
            <person name="Tomsovsky M."/>
            <person name="Tulloss R.E."/>
            <person name="Uehling J."/>
            <person name="Grigoriev I.V."/>
            <person name="Vagvolgyi C."/>
            <person name="Papp T."/>
            <person name="Martin F.M."/>
            <person name="Miettinen O."/>
            <person name="Hibbett D.S."/>
            <person name="Nagy L.G."/>
        </authorList>
    </citation>
    <scope>NUCLEOTIDE SEQUENCE [LARGE SCALE GENOMIC DNA]</scope>
    <source>
        <strain evidence="3 4">CBS 166.37</strain>
    </source>
</reference>
<evidence type="ECO:0000313" key="4">
    <source>
        <dbReference type="Proteomes" id="UP000308652"/>
    </source>
</evidence>
<proteinExistence type="predicted"/>
<accession>A0A5C3LKX3</accession>
<dbReference type="EMBL" id="ML213659">
    <property type="protein sequence ID" value="TFK32923.1"/>
    <property type="molecule type" value="Genomic_DNA"/>
</dbReference>
<keyword evidence="4" id="KW-1185">Reference proteome</keyword>
<evidence type="ECO:0000256" key="1">
    <source>
        <dbReference type="SAM" id="MobiDB-lite"/>
    </source>
</evidence>
<sequence>MPALTTFPALSATSACVSSSFSGMSICTSTSSFLLEHQDIDDSHLSQKQHTDAISLVFILLFCLGVCVIHFLCTLHYLFCTLEEVLAAVKDKEPEIQMSLDQKVPPIVLTPITEIDALSALDAEEAMLADEIAAIDRNLAKLKYLRSRVYADEIGELRLVDDGNGVVGEEDTEGTLVLSCEPVDGYKESFKILIERDIEADVAYVAEEDLVAEEETITADEAEAAESNDPATTLDMLEVTLNEPKEERPNLKWYERPGDELYSSMPQYKGSFLELTERQLAFMSANEKWLFYTPSWLLQNQEDRRAMNSAKNVQGLVRGESAGSSGDASIMSAAIFREHELVPEVEGEDTAGAIGTNLVDGAAGVAVDSAVDTIVIGSAGDEAAIEVREDPTRSHIFEKKNPIAQEEEYDVAYDADIEDSHETREEADVDYPQAIPVHIEAAPVVPGVFSVPIPVPQGVGDRSASHEAEDELPVKSDDVEVAYIAPNVVIRSNLVVEDTIVAPPASVELPVGCPSLALPAVITQPLTLPLLGSSNGPTLPYSKRPQAVVNRNKQNLPLPPIQLQSVPSSHSIVVPLTAQRTPLQPHNINILPSTPSTSTPSKPTPTSLLHLASSERYTLTTRNSSTTTTLSPSSSSRQASQPVPISDLLNHTLLPTPPVTRVTLTVLAPPVTFAEKQTRFNEGLGGEEVVRRVRIVEKNARIAERIRIGRMQRMRV</sequence>